<gene>
    <name evidence="3" type="ORF">SAMN05443551_0408</name>
</gene>
<dbReference type="AlphaFoldDB" id="A0A1M5M6P0"/>
<evidence type="ECO:0000313" key="4">
    <source>
        <dbReference type="Proteomes" id="UP000184221"/>
    </source>
</evidence>
<dbReference type="STRING" id="996342.SAMN05443551_0408"/>
<keyword evidence="1" id="KW-1133">Transmembrane helix</keyword>
<evidence type="ECO:0000259" key="2">
    <source>
        <dbReference type="Pfam" id="PF13239"/>
    </source>
</evidence>
<name>A0A1M5M6P0_9RHOB</name>
<keyword evidence="1" id="KW-0472">Membrane</keyword>
<evidence type="ECO:0000256" key="1">
    <source>
        <dbReference type="SAM" id="Phobius"/>
    </source>
</evidence>
<dbReference type="OrthoDB" id="3782725at2"/>
<feature type="transmembrane region" description="Helical" evidence="1">
    <location>
        <begin position="47"/>
        <end position="68"/>
    </location>
</feature>
<dbReference type="Proteomes" id="UP000184221">
    <property type="component" value="Unassembled WGS sequence"/>
</dbReference>
<dbReference type="Pfam" id="PF13239">
    <property type="entry name" value="2TM"/>
    <property type="match status" value="1"/>
</dbReference>
<organism evidence="3 4">
    <name type="scientific">Marivita hallyeonensis</name>
    <dbReference type="NCBI Taxonomy" id="996342"/>
    <lineage>
        <taxon>Bacteria</taxon>
        <taxon>Pseudomonadati</taxon>
        <taxon>Pseudomonadota</taxon>
        <taxon>Alphaproteobacteria</taxon>
        <taxon>Rhodobacterales</taxon>
        <taxon>Roseobacteraceae</taxon>
        <taxon>Marivita</taxon>
    </lineage>
</organism>
<keyword evidence="4" id="KW-1185">Reference proteome</keyword>
<proteinExistence type="predicted"/>
<protein>
    <submittedName>
        <fullName evidence="3">2TM domain-containing protein</fullName>
    </submittedName>
</protein>
<feature type="domain" description="2TM" evidence="2">
    <location>
        <begin position="8"/>
        <end position="69"/>
    </location>
</feature>
<sequence length="97" mass="10707">MTHADSYEKARGRAEAKFGFYVHAFIFAAVIGVLVIINLVTSPEINWTIWPMLGWGLAVALHGARVFFAGDKEKIIDALTEEELRQSDGKPRDSGTS</sequence>
<dbReference type="InterPro" id="IPR025698">
    <property type="entry name" value="2TM_dom"/>
</dbReference>
<keyword evidence="1" id="KW-0812">Transmembrane</keyword>
<accession>A0A1M5M6P0</accession>
<dbReference type="RefSeq" id="WP_072775854.1">
    <property type="nucleotide sequence ID" value="NZ_FQXC01000001.1"/>
</dbReference>
<reference evidence="3 4" key="1">
    <citation type="submission" date="2016-11" db="EMBL/GenBank/DDBJ databases">
        <authorList>
            <person name="Jaros S."/>
            <person name="Januszkiewicz K."/>
            <person name="Wedrychowicz H."/>
        </authorList>
    </citation>
    <scope>NUCLEOTIDE SEQUENCE [LARGE SCALE GENOMIC DNA]</scope>
    <source>
        <strain evidence="3 4">DSM 29431</strain>
    </source>
</reference>
<dbReference type="EMBL" id="FQXC01000001">
    <property type="protein sequence ID" value="SHG72918.1"/>
    <property type="molecule type" value="Genomic_DNA"/>
</dbReference>
<feature type="transmembrane region" description="Helical" evidence="1">
    <location>
        <begin position="20"/>
        <end position="41"/>
    </location>
</feature>
<evidence type="ECO:0000313" key="3">
    <source>
        <dbReference type="EMBL" id="SHG72918.1"/>
    </source>
</evidence>